<feature type="compositionally biased region" description="Polar residues" evidence="1">
    <location>
        <begin position="64"/>
        <end position="118"/>
    </location>
</feature>
<protein>
    <submittedName>
        <fullName evidence="2">Uncharacterized protein</fullName>
    </submittedName>
</protein>
<evidence type="ECO:0000313" key="3">
    <source>
        <dbReference type="Proteomes" id="UP001221898"/>
    </source>
</evidence>
<proteinExistence type="predicted"/>
<dbReference type="EMBL" id="JAINUG010000296">
    <property type="protein sequence ID" value="KAJ8383339.1"/>
    <property type="molecule type" value="Genomic_DNA"/>
</dbReference>
<feature type="region of interest" description="Disordered" evidence="1">
    <location>
        <begin position="1"/>
        <end position="132"/>
    </location>
</feature>
<feature type="compositionally biased region" description="Basic and acidic residues" evidence="1">
    <location>
        <begin position="123"/>
        <end position="132"/>
    </location>
</feature>
<organism evidence="2 3">
    <name type="scientific">Aldrovandia affinis</name>
    <dbReference type="NCBI Taxonomy" id="143900"/>
    <lineage>
        <taxon>Eukaryota</taxon>
        <taxon>Metazoa</taxon>
        <taxon>Chordata</taxon>
        <taxon>Craniata</taxon>
        <taxon>Vertebrata</taxon>
        <taxon>Euteleostomi</taxon>
        <taxon>Actinopterygii</taxon>
        <taxon>Neopterygii</taxon>
        <taxon>Teleostei</taxon>
        <taxon>Notacanthiformes</taxon>
        <taxon>Halosauridae</taxon>
        <taxon>Aldrovandia</taxon>
    </lineage>
</organism>
<feature type="compositionally biased region" description="Acidic residues" evidence="1">
    <location>
        <begin position="1"/>
        <end position="11"/>
    </location>
</feature>
<comment type="caution">
    <text evidence="2">The sequence shown here is derived from an EMBL/GenBank/DDBJ whole genome shotgun (WGS) entry which is preliminary data.</text>
</comment>
<dbReference type="AlphaFoldDB" id="A0AAD7W586"/>
<reference evidence="2" key="1">
    <citation type="journal article" date="2023" name="Science">
        <title>Genome structures resolve the early diversification of teleost fishes.</title>
        <authorList>
            <person name="Parey E."/>
            <person name="Louis A."/>
            <person name="Montfort J."/>
            <person name="Bouchez O."/>
            <person name="Roques C."/>
            <person name="Iampietro C."/>
            <person name="Lluch J."/>
            <person name="Castinel A."/>
            <person name="Donnadieu C."/>
            <person name="Desvignes T."/>
            <person name="Floi Bucao C."/>
            <person name="Jouanno E."/>
            <person name="Wen M."/>
            <person name="Mejri S."/>
            <person name="Dirks R."/>
            <person name="Jansen H."/>
            <person name="Henkel C."/>
            <person name="Chen W.J."/>
            <person name="Zahm M."/>
            <person name="Cabau C."/>
            <person name="Klopp C."/>
            <person name="Thompson A.W."/>
            <person name="Robinson-Rechavi M."/>
            <person name="Braasch I."/>
            <person name="Lecointre G."/>
            <person name="Bobe J."/>
            <person name="Postlethwait J.H."/>
            <person name="Berthelot C."/>
            <person name="Roest Crollius H."/>
            <person name="Guiguen Y."/>
        </authorList>
    </citation>
    <scope>NUCLEOTIDE SEQUENCE</scope>
    <source>
        <strain evidence="2">NC1722</strain>
    </source>
</reference>
<dbReference type="Proteomes" id="UP001221898">
    <property type="component" value="Unassembled WGS sequence"/>
</dbReference>
<sequence>MALREEEEEEKREESPPEASETVLVNNATPFTLRGGWETARKSRKQERVTHSQQDSPNLKLRTETSQSPPVRSTPAPAQTSERQPITTTHSGSDFGTSTNHHNSTVCDNQSQPSSKAPTTGERATRDSSDRK</sequence>
<name>A0AAD7W586_9TELE</name>
<keyword evidence="3" id="KW-1185">Reference proteome</keyword>
<accession>A0AAD7W586</accession>
<gene>
    <name evidence="2" type="ORF">AAFF_G00221990</name>
</gene>
<evidence type="ECO:0000313" key="2">
    <source>
        <dbReference type="EMBL" id="KAJ8383339.1"/>
    </source>
</evidence>
<evidence type="ECO:0000256" key="1">
    <source>
        <dbReference type="SAM" id="MobiDB-lite"/>
    </source>
</evidence>